<keyword evidence="3" id="KW-1185">Reference proteome</keyword>
<proteinExistence type="predicted"/>
<accession>A0A8T0G5M7</accession>
<protein>
    <submittedName>
        <fullName evidence="2">Uncharacterized protein</fullName>
    </submittedName>
</protein>
<dbReference type="AlphaFoldDB" id="A0A8T0G5M7"/>
<sequence>MPIAITTTCELSTLTHPSRYSSPSLLPLPRPQQPHHHAPARTSHFLQFSPSCPSSTSLKHKLSPSSCSAPLHSSCWRLKLSVHLPVLRLTMLHPCRRHCQPSFKILSTHHPTSTRQLRNAR</sequence>
<name>A0A8T0G5M7_CERPU</name>
<feature type="region of interest" description="Disordered" evidence="1">
    <location>
        <begin position="18"/>
        <end position="40"/>
    </location>
</feature>
<comment type="caution">
    <text evidence="2">The sequence shown here is derived from an EMBL/GenBank/DDBJ whole genome shotgun (WGS) entry which is preliminary data.</text>
</comment>
<organism evidence="2 3">
    <name type="scientific">Ceratodon purpureus</name>
    <name type="common">Fire moss</name>
    <name type="synonym">Dicranum purpureum</name>
    <dbReference type="NCBI Taxonomy" id="3225"/>
    <lineage>
        <taxon>Eukaryota</taxon>
        <taxon>Viridiplantae</taxon>
        <taxon>Streptophyta</taxon>
        <taxon>Embryophyta</taxon>
        <taxon>Bryophyta</taxon>
        <taxon>Bryophytina</taxon>
        <taxon>Bryopsida</taxon>
        <taxon>Dicranidae</taxon>
        <taxon>Pseudoditrichales</taxon>
        <taxon>Ditrichaceae</taxon>
        <taxon>Ceratodon</taxon>
    </lineage>
</organism>
<dbReference type="EMBL" id="CM026433">
    <property type="protein sequence ID" value="KAG0554573.1"/>
    <property type="molecule type" value="Genomic_DNA"/>
</dbReference>
<dbReference type="Proteomes" id="UP000822688">
    <property type="component" value="Chromosome 12"/>
</dbReference>
<evidence type="ECO:0000313" key="2">
    <source>
        <dbReference type="EMBL" id="KAG0554573.1"/>
    </source>
</evidence>
<evidence type="ECO:0000256" key="1">
    <source>
        <dbReference type="SAM" id="MobiDB-lite"/>
    </source>
</evidence>
<evidence type="ECO:0000313" key="3">
    <source>
        <dbReference type="Proteomes" id="UP000822688"/>
    </source>
</evidence>
<gene>
    <name evidence="2" type="ORF">KC19_12G101500</name>
</gene>
<reference evidence="2" key="1">
    <citation type="submission" date="2020-06" db="EMBL/GenBank/DDBJ databases">
        <title>WGS assembly of Ceratodon purpureus strain R40.</title>
        <authorList>
            <person name="Carey S.B."/>
            <person name="Jenkins J."/>
            <person name="Shu S."/>
            <person name="Lovell J.T."/>
            <person name="Sreedasyam A."/>
            <person name="Maumus F."/>
            <person name="Tiley G.P."/>
            <person name="Fernandez-Pozo N."/>
            <person name="Barry K."/>
            <person name="Chen C."/>
            <person name="Wang M."/>
            <person name="Lipzen A."/>
            <person name="Daum C."/>
            <person name="Saski C.A."/>
            <person name="Payton A.C."/>
            <person name="Mcbreen J.C."/>
            <person name="Conrad R.E."/>
            <person name="Kollar L.M."/>
            <person name="Olsson S."/>
            <person name="Huttunen S."/>
            <person name="Landis J.B."/>
            <person name="Wickett N.J."/>
            <person name="Johnson M.G."/>
            <person name="Rensing S.A."/>
            <person name="Grimwood J."/>
            <person name="Schmutz J."/>
            <person name="Mcdaniel S.F."/>
        </authorList>
    </citation>
    <scope>NUCLEOTIDE SEQUENCE</scope>
    <source>
        <strain evidence="2">R40</strain>
    </source>
</reference>